<keyword evidence="4 6" id="KW-0863">Zinc-finger</keyword>
<evidence type="ECO:0000256" key="3">
    <source>
        <dbReference type="ARBA" id="ARBA00022737"/>
    </source>
</evidence>
<evidence type="ECO:0000256" key="1">
    <source>
        <dbReference type="ARBA" id="ARBA00022574"/>
    </source>
</evidence>
<evidence type="ECO:0000256" key="4">
    <source>
        <dbReference type="ARBA" id="ARBA00022771"/>
    </source>
</evidence>
<dbReference type="Pfam" id="PF00400">
    <property type="entry name" value="WD40"/>
    <property type="match status" value="3"/>
</dbReference>
<dbReference type="Proteomes" id="UP000887566">
    <property type="component" value="Unplaced"/>
</dbReference>
<evidence type="ECO:0000256" key="6">
    <source>
        <dbReference type="PROSITE-ProRule" id="PRU00091"/>
    </source>
</evidence>
<keyword evidence="5" id="KW-0862">Zinc</keyword>
<dbReference type="PANTHER" id="PTHR46189:SF1">
    <property type="entry name" value="LD41958P"/>
    <property type="match status" value="1"/>
</dbReference>
<dbReference type="GO" id="GO:0005769">
    <property type="term" value="C:early endosome"/>
    <property type="evidence" value="ECO:0007669"/>
    <property type="project" value="TreeGrafter"/>
</dbReference>
<dbReference type="CDD" id="cd15718">
    <property type="entry name" value="FYVE_WDFY1_like"/>
    <property type="match status" value="1"/>
</dbReference>
<dbReference type="Gene3D" id="3.30.40.10">
    <property type="entry name" value="Zinc/RING finger domain, C3HC4 (zinc finger)"/>
    <property type="match status" value="1"/>
</dbReference>
<evidence type="ECO:0000313" key="11">
    <source>
        <dbReference type="WBParaSite" id="PSAMB.scaffold1838size27451.g15146.t1"/>
    </source>
</evidence>
<dbReference type="InterPro" id="IPR017455">
    <property type="entry name" value="Znf_FYVE-rel"/>
</dbReference>
<dbReference type="FunFam" id="3.30.40.10:FF:000105">
    <property type="entry name" value="WD repeat and FYVE domain-containing protein 2"/>
    <property type="match status" value="1"/>
</dbReference>
<evidence type="ECO:0000256" key="8">
    <source>
        <dbReference type="SAM" id="MobiDB-lite"/>
    </source>
</evidence>
<dbReference type="InterPro" id="IPR013083">
    <property type="entry name" value="Znf_RING/FYVE/PHD"/>
</dbReference>
<keyword evidence="3" id="KW-0677">Repeat</keyword>
<dbReference type="PANTHER" id="PTHR46189">
    <property type="entry name" value="LD41958P"/>
    <property type="match status" value="1"/>
</dbReference>
<feature type="domain" description="FYVE-type" evidence="9">
    <location>
        <begin position="294"/>
        <end position="365"/>
    </location>
</feature>
<feature type="repeat" description="WD" evidence="7">
    <location>
        <begin position="208"/>
        <end position="241"/>
    </location>
</feature>
<dbReference type="PROSITE" id="PS50082">
    <property type="entry name" value="WD_REPEATS_2"/>
    <property type="match status" value="1"/>
</dbReference>
<dbReference type="Gene3D" id="2.130.10.10">
    <property type="entry name" value="YVTN repeat-like/Quinoprotein amine dehydrogenase"/>
    <property type="match status" value="2"/>
</dbReference>
<dbReference type="PROSITE" id="PS00678">
    <property type="entry name" value="WD_REPEATS_1"/>
    <property type="match status" value="2"/>
</dbReference>
<evidence type="ECO:0000256" key="5">
    <source>
        <dbReference type="ARBA" id="ARBA00022833"/>
    </source>
</evidence>
<keyword evidence="1 7" id="KW-0853">WD repeat</keyword>
<dbReference type="InterPro" id="IPR042234">
    <property type="entry name" value="WDFY1/WDFY2"/>
</dbReference>
<accession>A0A914VE22</accession>
<feature type="compositionally biased region" description="Polar residues" evidence="8">
    <location>
        <begin position="1"/>
        <end position="19"/>
    </location>
</feature>
<dbReference type="GO" id="GO:0008270">
    <property type="term" value="F:zinc ion binding"/>
    <property type="evidence" value="ECO:0007669"/>
    <property type="project" value="UniProtKB-KW"/>
</dbReference>
<evidence type="ECO:0000313" key="12">
    <source>
        <dbReference type="WBParaSite" id="PSAMB.scaffold2998size20129.g19893.t1"/>
    </source>
</evidence>
<dbReference type="SUPFAM" id="SSF57903">
    <property type="entry name" value="FYVE/PHD zinc finger"/>
    <property type="match status" value="1"/>
</dbReference>
<dbReference type="InterPro" id="IPR001680">
    <property type="entry name" value="WD40_rpt"/>
</dbReference>
<dbReference type="InterPro" id="IPR036322">
    <property type="entry name" value="WD40_repeat_dom_sf"/>
</dbReference>
<sequence>MAATINTRPSSSAASSHQGTLTDTDRPTLLTKLEPQPARVNAAVLLSREDGMITVSDDRSVRVYLKRDSGQYWPSICQFLPAAAIALDYNEPTARLFVGLSNGTVYEFTIAEDFNSLKETRQMIAHMNGISCVRFSLQCELVFSCGKDKALVWHCSETGNRMGSYLCEAWCTALELDSATKYAFVGDYSGNVLVIHILGDNAQLVSKLSAHTGSIRSLAWDHQRQLLFSGSNDNLVIMWDIGGRRGQAFELNGHKTKLSCLAYILGKKRLFSADESGSLMCWDMAAHRLETPAWQSSDACQRCESPFFWNLRAMWDKKVVGLRQHHCRMCGQAVCASCCSHLTKYPPMGYELPVRICDGCHRDMQADSDRFDMTPLALAIDLRQSIVCMSLDETKGRLLTVGNDRVLMLWDVKRLAC</sequence>
<evidence type="ECO:0000256" key="7">
    <source>
        <dbReference type="PROSITE-ProRule" id="PRU00221"/>
    </source>
</evidence>
<dbReference type="WBParaSite" id="PSAMB.scaffold2998size20129.g19893.t1">
    <property type="protein sequence ID" value="PSAMB.scaffold2998size20129.g19893.t1"/>
    <property type="gene ID" value="PSAMB.scaffold2998size20129.g19893"/>
</dbReference>
<dbReference type="SMART" id="SM00320">
    <property type="entry name" value="WD40"/>
    <property type="match status" value="5"/>
</dbReference>
<dbReference type="Pfam" id="PF01363">
    <property type="entry name" value="FYVE"/>
    <property type="match status" value="1"/>
</dbReference>
<dbReference type="PROSITE" id="PS50294">
    <property type="entry name" value="WD_REPEATS_REGION"/>
    <property type="match status" value="1"/>
</dbReference>
<dbReference type="WBParaSite" id="PSAMB.scaffold1838size27451.g15146.t1">
    <property type="protein sequence ID" value="PSAMB.scaffold1838size27451.g15146.t1"/>
    <property type="gene ID" value="PSAMB.scaffold1838size27451.g15146"/>
</dbReference>
<organism evidence="10 11">
    <name type="scientific">Plectus sambesii</name>
    <dbReference type="NCBI Taxonomy" id="2011161"/>
    <lineage>
        <taxon>Eukaryota</taxon>
        <taxon>Metazoa</taxon>
        <taxon>Ecdysozoa</taxon>
        <taxon>Nematoda</taxon>
        <taxon>Chromadorea</taxon>
        <taxon>Plectida</taxon>
        <taxon>Plectina</taxon>
        <taxon>Plectoidea</taxon>
        <taxon>Plectidae</taxon>
        <taxon>Plectus</taxon>
    </lineage>
</organism>
<dbReference type="InterPro" id="IPR000306">
    <property type="entry name" value="Znf_FYVE"/>
</dbReference>
<evidence type="ECO:0000259" key="9">
    <source>
        <dbReference type="PROSITE" id="PS50178"/>
    </source>
</evidence>
<protein>
    <submittedName>
        <fullName evidence="11 12">FYVE-type domain-containing protein</fullName>
    </submittedName>
</protein>
<dbReference type="InterPro" id="IPR011011">
    <property type="entry name" value="Znf_FYVE_PHD"/>
</dbReference>
<evidence type="ECO:0000256" key="2">
    <source>
        <dbReference type="ARBA" id="ARBA00022723"/>
    </source>
</evidence>
<proteinExistence type="predicted"/>
<name>A0A914VE22_9BILA</name>
<reference evidence="11 12" key="1">
    <citation type="submission" date="2022-11" db="UniProtKB">
        <authorList>
            <consortium name="WormBaseParasite"/>
        </authorList>
    </citation>
    <scope>IDENTIFICATION</scope>
</reference>
<keyword evidence="10" id="KW-1185">Reference proteome</keyword>
<dbReference type="InterPro" id="IPR015943">
    <property type="entry name" value="WD40/YVTN_repeat-like_dom_sf"/>
</dbReference>
<keyword evidence="2" id="KW-0479">Metal-binding</keyword>
<evidence type="ECO:0000313" key="10">
    <source>
        <dbReference type="Proteomes" id="UP000887566"/>
    </source>
</evidence>
<dbReference type="InterPro" id="IPR019775">
    <property type="entry name" value="WD40_repeat_CS"/>
</dbReference>
<feature type="region of interest" description="Disordered" evidence="8">
    <location>
        <begin position="1"/>
        <end position="29"/>
    </location>
</feature>
<dbReference type="PROSITE" id="PS50178">
    <property type="entry name" value="ZF_FYVE"/>
    <property type="match status" value="1"/>
</dbReference>
<dbReference type="SMART" id="SM00064">
    <property type="entry name" value="FYVE"/>
    <property type="match status" value="1"/>
</dbReference>
<dbReference type="SUPFAM" id="SSF50978">
    <property type="entry name" value="WD40 repeat-like"/>
    <property type="match status" value="1"/>
</dbReference>
<dbReference type="AlphaFoldDB" id="A0A914VE22"/>